<organism evidence="1">
    <name type="scientific">marine metagenome</name>
    <dbReference type="NCBI Taxonomy" id="408172"/>
    <lineage>
        <taxon>unclassified sequences</taxon>
        <taxon>metagenomes</taxon>
        <taxon>ecological metagenomes</taxon>
    </lineage>
</organism>
<reference evidence="1" key="1">
    <citation type="submission" date="2018-05" db="EMBL/GenBank/DDBJ databases">
        <authorList>
            <person name="Lanie J.A."/>
            <person name="Ng W.-L."/>
            <person name="Kazmierczak K.M."/>
            <person name="Andrzejewski T.M."/>
            <person name="Davidsen T.M."/>
            <person name="Wayne K.J."/>
            <person name="Tettelin H."/>
            <person name="Glass J.I."/>
            <person name="Rusch D."/>
            <person name="Podicherti R."/>
            <person name="Tsui H.-C.T."/>
            <person name="Winkler M.E."/>
        </authorList>
    </citation>
    <scope>NUCLEOTIDE SEQUENCE</scope>
</reference>
<sequence length="688" mass="79270">PNGPGGLFDALDPAVRKWYVPQELFNEYGWRQWDYTNYARERYDRYVDTALEGDYFYDQYGSFVTRGWLIYDWQEDRPQQFGSTIFKTNRYGSWFNRVVISSDAKGQFHYTLTIGDEIRSTLTPMTFSKPGFNGIQFDFAADKYEGTVLLSRPSRPAQVVSPEAPDVRTSVTNLLGGRSVVQVGDFVKLGATYVSAFQAQTLRDDVAGTPFSGGSLTTQQNAVPISRIVLRLSDDSPEDGRGGAALFDDEIIITDVDGNVVRGSDIGFEPIREGGFQRVGFLAADGGERILLTYDFTDPSYVGPDRSVIKKIAFELVISNDYRVEITSDRQTNDDQQPVFLLVERAEGNIRDNSNQRLLRVAYGLPTSNVLFGFTLEGTQVLGFNFYGEYDFNRRYRKYPNVNRKNHSTAVDDARAWMVNLTRTTYPWFFSLEGYSMDSDYSTRSFLAGTRVQDEIDYENDRLYIYEFVDDNDDQDRRPDWDRFGQALVDNAIFPGYDENNDFISDFNQNDTDDRPNLVPDYEEPFLRYHTDRPEFLFGIDMNNNGWIDRFENDDEPDFPYKRDRRGYNVYAGMHLLADARLTVGRTDEELIDGDGANRTTYVLLSLDRDRADFGRLRLYQYLRKAEDDIADNLFQWVQLPDSRGSLVRIQDPLAARDTWVNTTYARFDYHGVANLNFTNKAKYETFR</sequence>
<dbReference type="AlphaFoldDB" id="A0A382BST9"/>
<feature type="non-terminal residue" evidence="1">
    <location>
        <position position="1"/>
    </location>
</feature>
<name>A0A382BST9_9ZZZZ</name>
<gene>
    <name evidence="1" type="ORF">METZ01_LOCUS169513</name>
</gene>
<accession>A0A382BST9</accession>
<proteinExistence type="predicted"/>
<dbReference type="EMBL" id="UINC01031120">
    <property type="protein sequence ID" value="SVB16659.1"/>
    <property type="molecule type" value="Genomic_DNA"/>
</dbReference>
<feature type="non-terminal residue" evidence="1">
    <location>
        <position position="688"/>
    </location>
</feature>
<evidence type="ECO:0000313" key="1">
    <source>
        <dbReference type="EMBL" id="SVB16659.1"/>
    </source>
</evidence>
<protein>
    <submittedName>
        <fullName evidence="1">Uncharacterized protein</fullName>
    </submittedName>
</protein>